<gene>
    <name evidence="2" type="ORF">NE237_016428</name>
</gene>
<name>A0A9Q0K5H9_9MAGN</name>
<dbReference type="AlphaFoldDB" id="A0A9Q0K5H9"/>
<dbReference type="Proteomes" id="UP001141806">
    <property type="component" value="Unassembled WGS sequence"/>
</dbReference>
<dbReference type="EMBL" id="JAMYWD010000007">
    <property type="protein sequence ID" value="KAJ4964579.1"/>
    <property type="molecule type" value="Genomic_DNA"/>
</dbReference>
<dbReference type="PANTHER" id="PTHR31111:SF136">
    <property type="entry name" value="F-BOX ASSOCIATED DOMAIN-CONTAINING PROTEIN"/>
    <property type="match status" value="1"/>
</dbReference>
<proteinExistence type="predicted"/>
<feature type="domain" description="F-box associated beta-propeller type 3" evidence="1">
    <location>
        <begin position="129"/>
        <end position="293"/>
    </location>
</feature>
<dbReference type="PANTHER" id="PTHR31111">
    <property type="entry name" value="BNAA05G37150D PROTEIN-RELATED"/>
    <property type="match status" value="1"/>
</dbReference>
<dbReference type="InterPro" id="IPR013187">
    <property type="entry name" value="F-box-assoc_dom_typ3"/>
</dbReference>
<evidence type="ECO:0000313" key="2">
    <source>
        <dbReference type="EMBL" id="KAJ4964579.1"/>
    </source>
</evidence>
<dbReference type="Pfam" id="PF08268">
    <property type="entry name" value="FBA_3"/>
    <property type="match status" value="1"/>
</dbReference>
<reference evidence="2" key="1">
    <citation type="journal article" date="2023" name="Plant J.">
        <title>The genome of the king protea, Protea cynaroides.</title>
        <authorList>
            <person name="Chang J."/>
            <person name="Duong T.A."/>
            <person name="Schoeman C."/>
            <person name="Ma X."/>
            <person name="Roodt D."/>
            <person name="Barker N."/>
            <person name="Li Z."/>
            <person name="Van de Peer Y."/>
            <person name="Mizrachi E."/>
        </authorList>
    </citation>
    <scope>NUCLEOTIDE SEQUENCE</scope>
    <source>
        <tissue evidence="2">Young leaves</tissue>
    </source>
</reference>
<comment type="caution">
    <text evidence="2">The sequence shown here is derived from an EMBL/GenBank/DDBJ whole genome shotgun (WGS) entry which is preliminary data.</text>
</comment>
<accession>A0A9Q0K5H9</accession>
<sequence length="300" mass="34756">MGYSEREEREEEELFIPHFNNSSSGTFQSHGDNIISHQNFRNQHHLHCSKPEPGLIVLAYDEHGYGNYFIEMKGGLAKVQQLIQDKYSYNIILGCSNGLTLVDRQIEVGGCRDMWVINPATKQYLYRVQCVILTLDGSNPKWRVIEAPAISNCRFGKAPISINGYMYWSSRYQSDLVISMDLIEEKFSEIHTNPTPCSIGNLVEIEGHLSNIVIQSNHGLLDIWILEDVHAHGRQWVKQQTIICHSLEEQCHRTQIVSLRNEEITISDYSNKMLFVFDVKLKKLKMMTKIKIDQWYHRIL</sequence>
<evidence type="ECO:0000313" key="3">
    <source>
        <dbReference type="Proteomes" id="UP001141806"/>
    </source>
</evidence>
<evidence type="ECO:0000259" key="1">
    <source>
        <dbReference type="Pfam" id="PF08268"/>
    </source>
</evidence>
<dbReference type="NCBIfam" id="TIGR01640">
    <property type="entry name" value="F_box_assoc_1"/>
    <property type="match status" value="1"/>
</dbReference>
<keyword evidence="3" id="KW-1185">Reference proteome</keyword>
<organism evidence="2 3">
    <name type="scientific">Protea cynaroides</name>
    <dbReference type="NCBI Taxonomy" id="273540"/>
    <lineage>
        <taxon>Eukaryota</taxon>
        <taxon>Viridiplantae</taxon>
        <taxon>Streptophyta</taxon>
        <taxon>Embryophyta</taxon>
        <taxon>Tracheophyta</taxon>
        <taxon>Spermatophyta</taxon>
        <taxon>Magnoliopsida</taxon>
        <taxon>Proteales</taxon>
        <taxon>Proteaceae</taxon>
        <taxon>Protea</taxon>
    </lineage>
</organism>
<dbReference type="InterPro" id="IPR017451">
    <property type="entry name" value="F-box-assoc_interact_dom"/>
</dbReference>
<protein>
    <recommendedName>
        <fullName evidence="1">F-box associated beta-propeller type 3 domain-containing protein</fullName>
    </recommendedName>
</protein>